<comment type="caution">
    <text evidence="1">The sequence shown here is derived from an EMBL/GenBank/DDBJ whole genome shotgun (WGS) entry which is preliminary data.</text>
</comment>
<reference evidence="1 2" key="1">
    <citation type="submission" date="2021-01" db="EMBL/GenBank/DDBJ databases">
        <title>Actinoplanes sp. nov. LDG1-01 isolated from lichen.</title>
        <authorList>
            <person name="Saeng-In P."/>
            <person name="Phongsopitanun W."/>
            <person name="Kanchanasin P."/>
            <person name="Yuki M."/>
            <person name="Kudo T."/>
            <person name="Ohkuma M."/>
            <person name="Tanasupawat S."/>
        </authorList>
    </citation>
    <scope>NUCLEOTIDE SEQUENCE [LARGE SCALE GENOMIC DNA]</scope>
    <source>
        <strain evidence="1 2">LDG1-01</strain>
    </source>
</reference>
<keyword evidence="2" id="KW-1185">Reference proteome</keyword>
<protein>
    <submittedName>
        <fullName evidence="1">Uncharacterized protein</fullName>
    </submittedName>
</protein>
<organism evidence="1 2">
    <name type="scientific">Paractinoplanes lichenicola</name>
    <dbReference type="NCBI Taxonomy" id="2802976"/>
    <lineage>
        <taxon>Bacteria</taxon>
        <taxon>Bacillati</taxon>
        <taxon>Actinomycetota</taxon>
        <taxon>Actinomycetes</taxon>
        <taxon>Micromonosporales</taxon>
        <taxon>Micromonosporaceae</taxon>
        <taxon>Paractinoplanes</taxon>
    </lineage>
</organism>
<dbReference type="Proteomes" id="UP000598996">
    <property type="component" value="Unassembled WGS sequence"/>
</dbReference>
<name>A0ABS1VH64_9ACTN</name>
<sequence>MAGPPDPARAGDVDGVVEELRRLKAWAGRPSYETITERVNAGWVAAGRPELELARRSTVADCFRPGRRRLNDDLVAAVVEALHPDVGYVAQWRQALRAIAGESEAASQVRVHDRLPPDLADFTGRAAELDRLCRAAERAATRWSSRRSRVWPGPRRCCRARRAAPR</sequence>
<evidence type="ECO:0000313" key="1">
    <source>
        <dbReference type="EMBL" id="MBL7253092.1"/>
    </source>
</evidence>
<accession>A0ABS1VH64</accession>
<gene>
    <name evidence="1" type="ORF">JKJ07_02080</name>
</gene>
<evidence type="ECO:0000313" key="2">
    <source>
        <dbReference type="Proteomes" id="UP000598996"/>
    </source>
</evidence>
<dbReference type="RefSeq" id="WP_202989426.1">
    <property type="nucleotide sequence ID" value="NZ_JAENHO010000001.1"/>
</dbReference>
<dbReference type="EMBL" id="JAENHO010000001">
    <property type="protein sequence ID" value="MBL7253092.1"/>
    <property type="molecule type" value="Genomic_DNA"/>
</dbReference>
<proteinExistence type="predicted"/>